<accession>A0A7Z0QPJ9</accession>
<dbReference type="AlphaFoldDB" id="A0A7Z0QPJ9"/>
<dbReference type="Proteomes" id="UP000589896">
    <property type="component" value="Unassembled WGS sequence"/>
</dbReference>
<evidence type="ECO:0000256" key="1">
    <source>
        <dbReference type="SAM" id="MobiDB-lite"/>
    </source>
</evidence>
<comment type="caution">
    <text evidence="3">The sequence shown here is derived from an EMBL/GenBank/DDBJ whole genome shotgun (WGS) entry which is preliminary data.</text>
</comment>
<sequence length="194" mass="20567">MPRAPARTLPLALIAALSLPAIPAAGAQVRRCVAPDGGTIYTDRSCLAVGAVEGPANARGGGQANVYRGGCQRQLRGLIQEMSHAIHSGDTNRLVALYHWPGLSQSGGYQVLERLDAIAQRPLFNITAQRPEQPVPAMPEHGFTGWVSARDLPTAAAPRPPTSLRVEQAGPGGAGASRTVFSLHRNLGCWWIRL</sequence>
<reference evidence="3 4" key="1">
    <citation type="submission" date="2020-07" db="EMBL/GenBank/DDBJ databases">
        <title>isolation of Luteimonas sp. SJ-16.</title>
        <authorList>
            <person name="Huang X.-X."/>
            <person name="Xu L."/>
            <person name="Sun J.-Q."/>
        </authorList>
    </citation>
    <scope>NUCLEOTIDE SEQUENCE [LARGE SCALE GENOMIC DNA]</scope>
    <source>
        <strain evidence="3 4">SJ-16</strain>
    </source>
</reference>
<organism evidence="3 4">
    <name type="scientific">Luteimonas deserti</name>
    <dbReference type="NCBI Taxonomy" id="2752306"/>
    <lineage>
        <taxon>Bacteria</taxon>
        <taxon>Pseudomonadati</taxon>
        <taxon>Pseudomonadota</taxon>
        <taxon>Gammaproteobacteria</taxon>
        <taxon>Lysobacterales</taxon>
        <taxon>Lysobacteraceae</taxon>
        <taxon>Luteimonas</taxon>
    </lineage>
</organism>
<feature type="chain" id="PRO_5031325138" description="DUF4124 domain-containing protein" evidence="2">
    <location>
        <begin position="28"/>
        <end position="194"/>
    </location>
</feature>
<keyword evidence="4" id="KW-1185">Reference proteome</keyword>
<dbReference type="RefSeq" id="WP_180544670.1">
    <property type="nucleotide sequence ID" value="NZ_JACCJZ010000013.1"/>
</dbReference>
<protein>
    <recommendedName>
        <fullName evidence="5">DUF4124 domain-containing protein</fullName>
    </recommendedName>
</protein>
<evidence type="ECO:0008006" key="5">
    <source>
        <dbReference type="Google" id="ProtNLM"/>
    </source>
</evidence>
<evidence type="ECO:0000313" key="4">
    <source>
        <dbReference type="Proteomes" id="UP000589896"/>
    </source>
</evidence>
<evidence type="ECO:0000256" key="2">
    <source>
        <dbReference type="SAM" id="SignalP"/>
    </source>
</evidence>
<feature type="signal peptide" evidence="2">
    <location>
        <begin position="1"/>
        <end position="27"/>
    </location>
</feature>
<evidence type="ECO:0000313" key="3">
    <source>
        <dbReference type="EMBL" id="NYZ62456.1"/>
    </source>
</evidence>
<gene>
    <name evidence="3" type="ORF">H0E82_06725</name>
</gene>
<keyword evidence="2" id="KW-0732">Signal</keyword>
<dbReference type="EMBL" id="JACCJZ010000013">
    <property type="protein sequence ID" value="NYZ62456.1"/>
    <property type="molecule type" value="Genomic_DNA"/>
</dbReference>
<feature type="region of interest" description="Disordered" evidence="1">
    <location>
        <begin position="154"/>
        <end position="175"/>
    </location>
</feature>
<name>A0A7Z0QPJ9_9GAMM</name>
<proteinExistence type="predicted"/>